<comment type="subunit">
    <text evidence="9">Part of the nuclear pore complex (NPC). The NPC has an eight-fold symmetrical structure comprising a central transport channel and two rings, the cytoplasmic and nuclear rings, to which eight filaments are attached. The cytoplasmic filaments have loose ends, while the nuclear filaments are joined in a distal ring, forming a nuclear basket. NPCs are highly dynamic in configuration and composition, and can be devided in 3 subcomplexes, the NUP62 subcomplex, the NUP107-160 subcomplex and the NUP93 subcomplex, containing approximately 30 different nucleoporin proteins.</text>
</comment>
<keyword evidence="6" id="KW-0811">Translocation</keyword>
<comment type="subcellular location">
    <subcellularLocation>
        <location evidence="1">Nucleus</location>
        <location evidence="1">Nuclear pore complex</location>
    </subcellularLocation>
</comment>
<dbReference type="GO" id="GO:0006405">
    <property type="term" value="P:RNA export from nucleus"/>
    <property type="evidence" value="ECO:0000318"/>
    <property type="project" value="GO_Central"/>
</dbReference>
<evidence type="ECO:0000256" key="6">
    <source>
        <dbReference type="ARBA" id="ARBA00023010"/>
    </source>
</evidence>
<feature type="domain" description="Peptidase S59" evidence="12">
    <location>
        <begin position="871"/>
        <end position="1013"/>
    </location>
</feature>
<evidence type="ECO:0000256" key="9">
    <source>
        <dbReference type="ARBA" id="ARBA00065263"/>
    </source>
</evidence>
<feature type="compositionally biased region" description="Gly residues" evidence="11">
    <location>
        <begin position="47"/>
        <end position="57"/>
    </location>
</feature>
<reference evidence="13" key="1">
    <citation type="submission" date="2016-02" db="EMBL/GenBank/DDBJ databases">
        <title>WGS assembly of Manihot esculenta.</title>
        <authorList>
            <person name="Bredeson J.V."/>
            <person name="Prochnik S.E."/>
            <person name="Lyons J.B."/>
            <person name="Schmutz J."/>
            <person name="Grimwood J."/>
            <person name="Vrebalov J."/>
            <person name="Bart R.S."/>
            <person name="Amuge T."/>
            <person name="Ferguson M.E."/>
            <person name="Green R."/>
            <person name="Putnam N."/>
            <person name="Stites J."/>
            <person name="Rounsley S."/>
            <person name="Rokhsar D.S."/>
        </authorList>
    </citation>
    <scope>NUCLEOTIDE SEQUENCE [LARGE SCALE GENOMIC DNA]</scope>
    <source>
        <tissue evidence="13">Leaf</tissue>
    </source>
</reference>
<comment type="similarity">
    <text evidence="2">Belongs to the nucleoporin GLFG family.</text>
</comment>
<evidence type="ECO:0000256" key="10">
    <source>
        <dbReference type="ARBA" id="ARBA00082956"/>
    </source>
</evidence>
<dbReference type="Pfam" id="PF04096">
    <property type="entry name" value="Nucleoporin2"/>
    <property type="match status" value="1"/>
</dbReference>
<evidence type="ECO:0000256" key="1">
    <source>
        <dbReference type="ARBA" id="ARBA00004567"/>
    </source>
</evidence>
<dbReference type="GO" id="GO:0044614">
    <property type="term" value="C:nuclear pore cytoplasmic filaments"/>
    <property type="evidence" value="ECO:0000318"/>
    <property type="project" value="GO_Central"/>
</dbReference>
<proteinExistence type="inferred from homology"/>
<evidence type="ECO:0000259" key="12">
    <source>
        <dbReference type="PROSITE" id="PS51434"/>
    </source>
</evidence>
<keyword evidence="8" id="KW-0539">Nucleus</keyword>
<dbReference type="GO" id="GO:0003723">
    <property type="term" value="F:RNA binding"/>
    <property type="evidence" value="ECO:0000318"/>
    <property type="project" value="GO_Central"/>
</dbReference>
<dbReference type="GO" id="GO:0008139">
    <property type="term" value="F:nuclear localization sequence binding"/>
    <property type="evidence" value="ECO:0000318"/>
    <property type="project" value="GO_Central"/>
</dbReference>
<feature type="region of interest" description="Disordered" evidence="11">
    <location>
        <begin position="444"/>
        <end position="476"/>
    </location>
</feature>
<feature type="compositionally biased region" description="Low complexity" evidence="11">
    <location>
        <begin position="8"/>
        <end position="19"/>
    </location>
</feature>
<feature type="region of interest" description="Disordered" evidence="11">
    <location>
        <begin position="720"/>
        <end position="741"/>
    </location>
</feature>
<sequence>MFGSTTAFGQSSSSPFGSQTVFGQTSNANNNPFAPKPFGSTTPFGSQTGGSIFGGTSTGMFGTPQTSSPFSSTPFGASSSPAFGSTMPTFGGSSSTSAFGNSSTSFGGSSVFGQKPAFGGFGSTTQTSPFATTSQQSQPTFGSSLFGSTTPFGASSQPAFGSTGSPFGSSSTPSFGTSSTPGFGASTPSFGTTSAFGSTASPAFGTGTGFGASSTPVFGSGGSFATSSTPAFGASGAPGFATSSTPAFGASTTPAFGASTTPVFGASTTPAFGSTPAFGTSSTPSFSFASSPGFGQSVSAFGSSPFGTTTSPFSSQSSPFGSQATTATFGNPGFGQSAFAGNRGGSRAVAYSATAETDSSGGQPGKLESISAMPVYKDKSHEELRWEDYQLGDKGGPLPPGQASAGNNFGVSSAPANPFAPSNAFTQSSSSPFSSTISSNPFSTKPFGTSSTPSFSPSPFTATPSSNPFQSTSAFPSTSSTAFPGSAVPSLFGTSSSSAFGSSPSLFNTSTGQTSSSLFGNFANTQPSLSFPSTAPSIGQTGSAFGQATSAFAPSTTPSFTQSSIFNTPSGFAFSSTSSLMSSTNQGVFGQASLSQSTPFQLSQPSQATSLPGFGNFGQSQAAGTSGFAGSSSIFGQSTFGQLSNIQSSAAVQPAPVTNPFGTLPAMPQMSIGRAGTAPSVQYGISSMPVVDKPAPVRISSLLTARHLSQRRIRLPTRKYNQKHDGPKVPFFSDEEETTSTPKADALFIPRENPRALVIHPTDQWPMRANAEKASPLRDASTPVYENGKHSETVDVPSSSGAGGKDKNVVDGFGKEPVYFKLNQKPNGVHEDKEAQKEESYMTLSGHRAGEAAIVYEHGADIEALMPKLRRSDYYTEPRIQELAAKERAEPGFCRHVKDFVVGRHGYGSIKFLGETDVRRLDLESLVQFNNREVIVYTDDTKKPPVGQGLNKPAEVTLLNIKCFDKKTGRQYTEGPKIEKYKEMLKRKAEDQGAEFVSYDPIKGEWKFRVNHFSKYSLGDEEEEEEEEDWVVVHSARGFC</sequence>
<evidence type="ECO:0000256" key="8">
    <source>
        <dbReference type="ARBA" id="ARBA00023242"/>
    </source>
</evidence>
<dbReference type="AlphaFoldDB" id="A0A2C9WJ03"/>
<keyword evidence="7" id="KW-0906">Nuclear pore complex</keyword>
<evidence type="ECO:0000256" key="4">
    <source>
        <dbReference type="ARBA" id="ARBA00022816"/>
    </source>
</evidence>
<evidence type="ECO:0000256" key="11">
    <source>
        <dbReference type="SAM" id="MobiDB-lite"/>
    </source>
</evidence>
<protein>
    <recommendedName>
        <fullName evidence="10">Nucleoporin autopeptidase</fullName>
    </recommendedName>
</protein>
<feature type="compositionally biased region" description="Low complexity" evidence="11">
    <location>
        <begin position="58"/>
        <end position="78"/>
    </location>
</feature>
<dbReference type="GO" id="GO:0006606">
    <property type="term" value="P:protein import into nucleus"/>
    <property type="evidence" value="ECO:0000318"/>
    <property type="project" value="GO_Central"/>
</dbReference>
<dbReference type="FunFam" id="1.10.10.2360:FF:000001">
    <property type="entry name" value="Nuclear pore complex protein Nup98-Nup96"/>
    <property type="match status" value="1"/>
</dbReference>
<feature type="compositionally biased region" description="Polar residues" evidence="11">
    <location>
        <begin position="123"/>
        <end position="157"/>
    </location>
</feature>
<feature type="region of interest" description="Disordered" evidence="11">
    <location>
        <begin position="387"/>
        <end position="406"/>
    </location>
</feature>
<feature type="region of interest" description="Disordered" evidence="11">
    <location>
        <begin position="772"/>
        <end position="808"/>
    </location>
</feature>
<dbReference type="InterPro" id="IPR007230">
    <property type="entry name" value="Nup98_auto-Pept-S59_dom"/>
</dbReference>
<dbReference type="GO" id="GO:0000973">
    <property type="term" value="P:post-transcriptional tethering of RNA polymerase II gene DNA at nuclear periphery"/>
    <property type="evidence" value="ECO:0000318"/>
    <property type="project" value="GO_Central"/>
</dbReference>
<evidence type="ECO:0000256" key="3">
    <source>
        <dbReference type="ARBA" id="ARBA00022448"/>
    </source>
</evidence>
<feature type="compositionally biased region" description="Low complexity" evidence="11">
    <location>
        <begin position="27"/>
        <end position="46"/>
    </location>
</feature>
<gene>
    <name evidence="13" type="ORF">MANES_01G002100</name>
</gene>
<keyword evidence="4" id="KW-0509">mRNA transport</keyword>
<dbReference type="GO" id="GO:0048573">
    <property type="term" value="P:photoperiodism, flowering"/>
    <property type="evidence" value="ECO:0007669"/>
    <property type="project" value="UniProtKB-ARBA"/>
</dbReference>
<dbReference type="PANTHER" id="PTHR23198">
    <property type="entry name" value="NUCLEOPORIN"/>
    <property type="match status" value="1"/>
</dbReference>
<evidence type="ECO:0000256" key="5">
    <source>
        <dbReference type="ARBA" id="ARBA00022927"/>
    </source>
</evidence>
<dbReference type="GO" id="GO:0051028">
    <property type="term" value="P:mRNA transport"/>
    <property type="evidence" value="ECO:0007669"/>
    <property type="project" value="UniProtKB-KW"/>
</dbReference>
<dbReference type="FunFam" id="3.30.1610.10:FF:000002">
    <property type="entry name" value="nuclear pore complex protein NUP98A"/>
    <property type="match status" value="1"/>
</dbReference>
<dbReference type="InterPro" id="IPR036903">
    <property type="entry name" value="Nup98_auto-Pept-S59_dom_sf"/>
</dbReference>
<dbReference type="InterPro" id="IPR037665">
    <property type="entry name" value="Nucleoporin_S59-like"/>
</dbReference>
<feature type="region of interest" description="Disordered" evidence="11">
    <location>
        <begin position="123"/>
        <end position="183"/>
    </location>
</feature>
<dbReference type="Gene3D" id="1.10.10.2360">
    <property type="match status" value="1"/>
</dbReference>
<name>A0A2C9WJ03_MANES</name>
<dbReference type="GO" id="GO:0034398">
    <property type="term" value="P:telomere tethering at nuclear periphery"/>
    <property type="evidence" value="ECO:0000318"/>
    <property type="project" value="GO_Central"/>
</dbReference>
<dbReference type="PANTHER" id="PTHR23198:SF6">
    <property type="entry name" value="NUCLEAR PORE COMPLEX PROTEIN NUP98-NUP96"/>
    <property type="match status" value="1"/>
</dbReference>
<feature type="compositionally biased region" description="Low complexity" evidence="11">
    <location>
        <begin position="158"/>
        <end position="183"/>
    </location>
</feature>
<feature type="region of interest" description="Disordered" evidence="11">
    <location>
        <begin position="351"/>
        <end position="370"/>
    </location>
</feature>
<evidence type="ECO:0000256" key="2">
    <source>
        <dbReference type="ARBA" id="ARBA00008926"/>
    </source>
</evidence>
<keyword evidence="5" id="KW-0653">Protein transport</keyword>
<evidence type="ECO:0000256" key="7">
    <source>
        <dbReference type="ARBA" id="ARBA00023132"/>
    </source>
</evidence>
<dbReference type="PROSITE" id="PS51434">
    <property type="entry name" value="NUP_C"/>
    <property type="match status" value="1"/>
</dbReference>
<dbReference type="Gene3D" id="3.30.1610.10">
    <property type="entry name" value="Peptidase S59, nucleoporin"/>
    <property type="match status" value="1"/>
</dbReference>
<keyword evidence="3" id="KW-0813">Transport</keyword>
<organism evidence="13">
    <name type="scientific">Manihot esculenta</name>
    <name type="common">Cassava</name>
    <name type="synonym">Jatropha manihot</name>
    <dbReference type="NCBI Taxonomy" id="3983"/>
    <lineage>
        <taxon>Eukaryota</taxon>
        <taxon>Viridiplantae</taxon>
        <taxon>Streptophyta</taxon>
        <taxon>Embryophyta</taxon>
        <taxon>Tracheophyta</taxon>
        <taxon>Spermatophyta</taxon>
        <taxon>Magnoliopsida</taxon>
        <taxon>eudicotyledons</taxon>
        <taxon>Gunneridae</taxon>
        <taxon>Pentapetalae</taxon>
        <taxon>rosids</taxon>
        <taxon>fabids</taxon>
        <taxon>Malpighiales</taxon>
        <taxon>Euphorbiaceae</taxon>
        <taxon>Crotonoideae</taxon>
        <taxon>Manihoteae</taxon>
        <taxon>Manihot</taxon>
    </lineage>
</organism>
<dbReference type="EMBL" id="CM004387">
    <property type="protein sequence ID" value="OAY59080.1"/>
    <property type="molecule type" value="Genomic_DNA"/>
</dbReference>
<dbReference type="SUPFAM" id="SSF82215">
    <property type="entry name" value="C-terminal autoproteolytic domain of nucleoporin nup98"/>
    <property type="match status" value="1"/>
</dbReference>
<feature type="region of interest" description="Disordered" evidence="11">
    <location>
        <begin position="1"/>
        <end position="78"/>
    </location>
</feature>
<accession>A0A2C9WJ03</accession>
<dbReference type="OMA" id="GDILWPG"/>
<dbReference type="STRING" id="3983.A0A2C9WJ03"/>
<dbReference type="GO" id="GO:0017056">
    <property type="term" value="F:structural constituent of nuclear pore"/>
    <property type="evidence" value="ECO:0000318"/>
    <property type="project" value="GO_Central"/>
</dbReference>
<evidence type="ECO:0000313" key="13">
    <source>
        <dbReference type="EMBL" id="OAY59080.1"/>
    </source>
</evidence>